<reference evidence="2" key="1">
    <citation type="journal article" date="2012" name="Proc. Natl. Acad. Sci. U.S.A.">
        <title>Antigenic diversity is generated by distinct evolutionary mechanisms in African trypanosome species.</title>
        <authorList>
            <person name="Jackson A.P."/>
            <person name="Berry A."/>
            <person name="Aslett M."/>
            <person name="Allison H.C."/>
            <person name="Burton P."/>
            <person name="Vavrova-Anderson J."/>
            <person name="Brown R."/>
            <person name="Browne H."/>
            <person name="Corton N."/>
            <person name="Hauser H."/>
            <person name="Gamble J."/>
            <person name="Gilderthorp R."/>
            <person name="Marcello L."/>
            <person name="McQuillan J."/>
            <person name="Otto T.D."/>
            <person name="Quail M.A."/>
            <person name="Sanders M.J."/>
            <person name="van Tonder A."/>
            <person name="Ginger M.L."/>
            <person name="Field M.C."/>
            <person name="Barry J.D."/>
            <person name="Hertz-Fowler C."/>
            <person name="Berriman M."/>
        </authorList>
    </citation>
    <scope>NUCLEOTIDE SEQUENCE</scope>
    <source>
        <strain evidence="2">IL3000</strain>
    </source>
</reference>
<evidence type="ECO:0008006" key="3">
    <source>
        <dbReference type="Google" id="ProtNLM"/>
    </source>
</evidence>
<proteinExistence type="predicted"/>
<evidence type="ECO:0000313" key="2">
    <source>
        <dbReference type="EMBL" id="CCC93993.1"/>
    </source>
</evidence>
<evidence type="ECO:0000256" key="1">
    <source>
        <dbReference type="SAM" id="MobiDB-lite"/>
    </source>
</evidence>
<name>G0UX76_TRYCI</name>
<protein>
    <recommendedName>
        <fullName evidence="3">Nucleoporin</fullName>
    </recommendedName>
</protein>
<feature type="compositionally biased region" description="Basic and acidic residues" evidence="1">
    <location>
        <begin position="452"/>
        <end position="461"/>
    </location>
</feature>
<feature type="region of interest" description="Disordered" evidence="1">
    <location>
        <begin position="429"/>
        <end position="461"/>
    </location>
</feature>
<organism evidence="2">
    <name type="scientific">Trypanosoma congolense (strain IL3000)</name>
    <dbReference type="NCBI Taxonomy" id="1068625"/>
    <lineage>
        <taxon>Eukaryota</taxon>
        <taxon>Discoba</taxon>
        <taxon>Euglenozoa</taxon>
        <taxon>Kinetoplastea</taxon>
        <taxon>Metakinetoplastina</taxon>
        <taxon>Trypanosomatida</taxon>
        <taxon>Trypanosomatidae</taxon>
        <taxon>Trypanosoma</taxon>
        <taxon>Nannomonas</taxon>
    </lineage>
</organism>
<dbReference type="EMBL" id="HE575323">
    <property type="protein sequence ID" value="CCC93993.1"/>
    <property type="molecule type" value="Genomic_DNA"/>
</dbReference>
<dbReference type="VEuPathDB" id="TriTrypDB:TcIL3000_10_7680"/>
<accession>G0UX76</accession>
<sequence>MEMNSFSLLGHIARELAPLVAEVGMDDADALQRRIQLFSTEPLRRCSSRDLIWTPYIFSGNTRQENNSSPSGAVSNVVKCASEGTLNSACGMFPLETVLEFTTGENMESNRIHVFELNLFLQVLHRNPKNYGKCSFWCALIQRLGELDFYGLLKTNIVTLWNTIKDEYSGGVIFNELRLLQITCDVLLHFSEHAAATPPSVELLSEFVALAEQMWVEDAPFIVQRCAVVVSAFLTHHASLVPYDVLSTICGGKRNAPYLLVAAGKVPALFRGEATCADEDLSRLLGIVFGTTAYSIPTVRYFRGEGPQSNSLSCVQRIFATVVRELLTLASEEFWQHFTGESLLSIVESAAVYARLWDSFPPGLLVLLRCMGKLSCASPCKQFLLSVFSYCTAAAAYHHDIGRLGYFVGQYGEGDLSVIKSFPPELPHGNQEMGSTGGRENNQQGGCMSENPPRDATEGDRWSAARPQLKDIFELLVTEWGSFQPGDRVFLRSSLVLLHALLLNFTYQMEELELIIGYRVSWLFRSTVMGLLVSDIEDPQIMETVYAIVFRFYEMFDVSVVMKNLLGPSSVKGLGVDSVSSEKVLMQMQLCAVLLESLGDTTTAPGALLDVAMNIRHGIVFHSPLATSFFLRWVFTGERAVLKFPWLVNCPPSHETLGNRLIQYLCEGVFTLIREHQSGNVIVDGYSVVAALECVVNFMFTLVFSGDCQGALATCVFTPHGGSGISACFMLYCLLFSANVSPGLVKAVARLIACVVEGTTESLFTTMRHHTSIEMKKRLQTDLHGRLSTTSSQTPSNSLVVRLAALRHLLQYDPATFYYIVVPEDTVSNCTELPLTAVLRDIVKSTGRGPLEKAEALSCLKSLGDVSIPTTEVTGLLSRLQVDSPLDRSFFIAAAVHYVCGAYIHERDAENRQHSNSSGEPPLQTKNCDFNSVKTTLDNTTIINYQEELSLMLRCGLESMKQCVIFFEVKQQDRHYNRDSNGLLPSLGDARLSEHHSFLAQTDPVERSMGSTTVERYSLVDTRQMYPAQPLRNSSFLPADGVPLWEGAHDIGANALASALVAITRLATSLEALLWLTSGEKESVSISVQLFEVTLNALHVLGTPKEQLQQVGSLCLSSLLELGHASLSAIAQGSDIGSSDLQPCQLNLLLCTLVKDLAAYRENIDVVTLGLRILTRFRPLNLQDEQCARQLFDIILCSAERQSDCNVGKALFNFLSEASTIFVNMGAFCPTRCALSIVECLWTCAVNISHVIILADLSPTLTDKFNAVVDTICVILLRCSGVMGCLTYTRIMPMLTAVGQLSSASSYDPVDKCYKPQAWHRVWMSLLRLAHTVLVCCSGGDGSVKRWPVEISTWAATSSRFRDALSGFTCHSLSTGELKAVEPHSWEWREMHMCTRIVTVLSSLGVATPSFIPYVRRCFSRIRKFSCLPTNSSLEKSLEDIFLASVRYQLTFLIQQSPPSGNMEGGSVVVSVARCYALTHGSVSPLLGSQTLQVTSVNGEEQLSFYMLRNFIFRELNILRKSCRDDASCGGSLPSPDCTPSQRLASLNGSMDAFSEADVTEGCLVVTVPHVLNIQLALILFVRNARHHTFGECLDPSEQYELFEGVNELYCALLMLAHFARRIDNAKLAMIAATIREELRMLSESLRSGV</sequence>
<feature type="compositionally biased region" description="Polar residues" evidence="1">
    <location>
        <begin position="432"/>
        <end position="446"/>
    </location>
</feature>
<gene>
    <name evidence="2" type="ORF">TCIL3000_10_7680</name>
</gene>